<feature type="region of interest" description="Disordered" evidence="2">
    <location>
        <begin position="483"/>
        <end position="538"/>
    </location>
</feature>
<dbReference type="AlphaFoldDB" id="A0AAE1EFT5"/>
<feature type="compositionally biased region" description="Basic and acidic residues" evidence="2">
    <location>
        <begin position="573"/>
        <end position="589"/>
    </location>
</feature>
<evidence type="ECO:0000256" key="1">
    <source>
        <dbReference type="SAM" id="Coils"/>
    </source>
</evidence>
<gene>
    <name evidence="3" type="ORF">Pcinc_042628</name>
</gene>
<feature type="compositionally biased region" description="Basic and acidic residues" evidence="2">
    <location>
        <begin position="722"/>
        <end position="752"/>
    </location>
</feature>
<reference evidence="3" key="1">
    <citation type="submission" date="2023-10" db="EMBL/GenBank/DDBJ databases">
        <title>Genome assemblies of two species of porcelain crab, Petrolisthes cinctipes and Petrolisthes manimaculis (Anomura: Porcellanidae).</title>
        <authorList>
            <person name="Angst P."/>
        </authorList>
    </citation>
    <scope>NUCLEOTIDE SEQUENCE</scope>
    <source>
        <strain evidence="3">PB745_01</strain>
        <tissue evidence="3">Gill</tissue>
    </source>
</reference>
<dbReference type="Proteomes" id="UP001286313">
    <property type="component" value="Unassembled WGS sequence"/>
</dbReference>
<dbReference type="EMBL" id="JAWQEG010008246">
    <property type="protein sequence ID" value="KAK3850677.1"/>
    <property type="molecule type" value="Genomic_DNA"/>
</dbReference>
<evidence type="ECO:0000313" key="3">
    <source>
        <dbReference type="EMBL" id="KAK3850677.1"/>
    </source>
</evidence>
<feature type="region of interest" description="Disordered" evidence="2">
    <location>
        <begin position="560"/>
        <end position="614"/>
    </location>
</feature>
<organism evidence="3 4">
    <name type="scientific">Petrolisthes cinctipes</name>
    <name type="common">Flat porcelain crab</name>
    <dbReference type="NCBI Taxonomy" id="88211"/>
    <lineage>
        <taxon>Eukaryota</taxon>
        <taxon>Metazoa</taxon>
        <taxon>Ecdysozoa</taxon>
        <taxon>Arthropoda</taxon>
        <taxon>Crustacea</taxon>
        <taxon>Multicrustacea</taxon>
        <taxon>Malacostraca</taxon>
        <taxon>Eumalacostraca</taxon>
        <taxon>Eucarida</taxon>
        <taxon>Decapoda</taxon>
        <taxon>Pleocyemata</taxon>
        <taxon>Anomura</taxon>
        <taxon>Galatheoidea</taxon>
        <taxon>Porcellanidae</taxon>
        <taxon>Petrolisthes</taxon>
    </lineage>
</organism>
<feature type="region of interest" description="Disordered" evidence="2">
    <location>
        <begin position="627"/>
        <end position="790"/>
    </location>
</feature>
<accession>A0AAE1EFT5</accession>
<feature type="compositionally biased region" description="Low complexity" evidence="2">
    <location>
        <begin position="528"/>
        <end position="538"/>
    </location>
</feature>
<feature type="coiled-coil region" evidence="1">
    <location>
        <begin position="57"/>
        <end position="141"/>
    </location>
</feature>
<evidence type="ECO:0000313" key="4">
    <source>
        <dbReference type="Proteomes" id="UP001286313"/>
    </source>
</evidence>
<proteinExistence type="predicted"/>
<feature type="region of interest" description="Disordered" evidence="2">
    <location>
        <begin position="389"/>
        <end position="422"/>
    </location>
</feature>
<name>A0AAE1EFT5_PETCI</name>
<keyword evidence="1" id="KW-0175">Coiled coil</keyword>
<feature type="compositionally biased region" description="Acidic residues" evidence="2">
    <location>
        <begin position="778"/>
        <end position="790"/>
    </location>
</feature>
<evidence type="ECO:0000256" key="2">
    <source>
        <dbReference type="SAM" id="MobiDB-lite"/>
    </source>
</evidence>
<sequence length="790" mass="87490">MKLRYHMGLFSSVLCCDHQPRLQFPTGNTTRLETTPPDWKHHQIGNMTDMTEYYQQISEIKKAIRERELQRLELERETLTKAHKRDIRHEELRQKLKGLHQELVREEVQATQRVQNLMAQVESVKKEHQRLAIRTERLREKKRQYELHFVTASAELHFPPPQNIHSNTYNAGAADPVSSGLAFNISAPVRPATTLYNTMSPTTSSLPAASALWPSREQPRRMQTVEQIWMQQDKSQPHQVPGNEINSEAHLPQETDCRDPLLKPTGNINSSHPNITVRQDVIPNQQYISSQSDLSHYQHGAPDINQASRESVNIQPYAEPIPSLARKDSVGSQVSSKYEEPAGTLVPTTVDQESLDKNRGSVFPQKYADANIPQAESASNYYDNAEMSRYLGGSHPSQEQVKDTMVHPPQNNGSISKSEKSKYNMDRVNQPHFGEKVNEMNNQRSLLPEKPEELIPATEGTSVTSNTIPHTVNRTSVNIVSDVHSSPEKDAPSISSQYSTSTLRENSPAMKKYTDDYSPVQTDSAESNPNVNTVTPPNMKVSEEVTSYSSGSQNVVERQVESLGGSVSANELSHNEKPVHPAEQVRKYSQETIQPRESLSPPADDDSDFYGHTSPVTASAAYQQMAKGGVDVGTESESEGVEDALAPPSLARKMPPRPSYKKFASSIPSLRPGPGGTDTDSVDSVEAAIQAAMKGKNKEEEPTSNGPDVDESWVGGGATSEGVKKSGMEAGEKTEMRAENKVGKSKVEENKKSRPPAALHLTLESDEESCAVSAGAEASDEDDFDFYDKF</sequence>
<keyword evidence="4" id="KW-1185">Reference proteome</keyword>
<comment type="caution">
    <text evidence="3">The sequence shown here is derived from an EMBL/GenBank/DDBJ whole genome shotgun (WGS) entry which is preliminary data.</text>
</comment>
<protein>
    <submittedName>
        <fullName evidence="3">Uncharacterized protein</fullName>
    </submittedName>
</protein>
<feature type="compositionally biased region" description="Polar residues" evidence="2">
    <location>
        <begin position="493"/>
        <end position="505"/>
    </location>
</feature>